<keyword evidence="6 13" id="KW-0808">Transferase</keyword>
<dbReference type="CDD" id="cd02012">
    <property type="entry name" value="TPP_TK"/>
    <property type="match status" value="1"/>
</dbReference>
<feature type="domain" description="Transketolase-like pyrimidine-binding" evidence="14">
    <location>
        <begin position="357"/>
        <end position="527"/>
    </location>
</feature>
<evidence type="ECO:0000256" key="9">
    <source>
        <dbReference type="ARBA" id="ARBA00022842"/>
    </source>
</evidence>
<evidence type="ECO:0000313" key="15">
    <source>
        <dbReference type="EMBL" id="URJ24998.1"/>
    </source>
</evidence>
<dbReference type="InterPro" id="IPR020826">
    <property type="entry name" value="Transketolase_BS"/>
</dbReference>
<accession>A0ABY4SU48</accession>
<dbReference type="InterPro" id="IPR005478">
    <property type="entry name" value="Transketolase_bac-like"/>
</dbReference>
<comment type="cofactor">
    <cofactor evidence="2">
        <name>Co(2+)</name>
        <dbReference type="ChEBI" id="CHEBI:48828"/>
    </cofactor>
</comment>
<evidence type="ECO:0000256" key="1">
    <source>
        <dbReference type="ARBA" id="ARBA00001913"/>
    </source>
</evidence>
<keyword evidence="10 13" id="KW-0786">Thiamine pyrophosphate</keyword>
<comment type="similarity">
    <text evidence="3 13">Belongs to the transketolase family.</text>
</comment>
<dbReference type="SUPFAM" id="SSF52518">
    <property type="entry name" value="Thiamin diphosphate-binding fold (THDP-binding)"/>
    <property type="match status" value="2"/>
</dbReference>
<proteinExistence type="inferred from homology"/>
<dbReference type="GO" id="GO:0004802">
    <property type="term" value="F:transketolase activity"/>
    <property type="evidence" value="ECO:0007669"/>
    <property type="project" value="UniProtKB-EC"/>
</dbReference>
<dbReference type="SMART" id="SM00861">
    <property type="entry name" value="Transket_pyr"/>
    <property type="match status" value="1"/>
</dbReference>
<organism evidence="15 16">
    <name type="scientific">Candidatus Blochmannia ocreatus</name>
    <name type="common">nom. nud.</name>
    <dbReference type="NCBI Taxonomy" id="251538"/>
    <lineage>
        <taxon>Bacteria</taxon>
        <taxon>Pseudomonadati</taxon>
        <taxon>Pseudomonadota</taxon>
        <taxon>Gammaproteobacteria</taxon>
        <taxon>Enterobacterales</taxon>
        <taxon>Enterobacteriaceae</taxon>
        <taxon>ant endosymbionts</taxon>
        <taxon>Candidatus Blochmanniella</taxon>
    </lineage>
</organism>
<evidence type="ECO:0000256" key="10">
    <source>
        <dbReference type="ARBA" id="ARBA00023052"/>
    </source>
</evidence>
<dbReference type="InterPro" id="IPR029061">
    <property type="entry name" value="THDP-binding"/>
</dbReference>
<dbReference type="Pfam" id="PF22613">
    <property type="entry name" value="Transketolase_C_1"/>
    <property type="match status" value="1"/>
</dbReference>
<dbReference type="InterPro" id="IPR005474">
    <property type="entry name" value="Transketolase_N"/>
</dbReference>
<dbReference type="InterPro" id="IPR033247">
    <property type="entry name" value="Transketolase_fam"/>
</dbReference>
<dbReference type="InterPro" id="IPR055152">
    <property type="entry name" value="Transketolase-like_C_2"/>
</dbReference>
<evidence type="ECO:0000256" key="8">
    <source>
        <dbReference type="ARBA" id="ARBA00022837"/>
    </source>
</evidence>
<dbReference type="Proteomes" id="UP001056834">
    <property type="component" value="Chromosome"/>
</dbReference>
<evidence type="ECO:0000256" key="4">
    <source>
        <dbReference type="ARBA" id="ARBA00011738"/>
    </source>
</evidence>
<comment type="subunit">
    <text evidence="4 13">Homodimer.</text>
</comment>
<comment type="catalytic activity">
    <reaction evidence="11 13">
        <text>D-sedoheptulose 7-phosphate + D-glyceraldehyde 3-phosphate = aldehydo-D-ribose 5-phosphate + D-xylulose 5-phosphate</text>
        <dbReference type="Rhea" id="RHEA:10508"/>
        <dbReference type="ChEBI" id="CHEBI:57483"/>
        <dbReference type="ChEBI" id="CHEBI:57737"/>
        <dbReference type="ChEBI" id="CHEBI:58273"/>
        <dbReference type="ChEBI" id="CHEBI:59776"/>
        <dbReference type="EC" id="2.2.1.1"/>
    </reaction>
</comment>
<keyword evidence="7 13" id="KW-0479">Metal-binding</keyword>
<dbReference type="RefSeq" id="WP_250223129.1">
    <property type="nucleotide sequence ID" value="NZ_CP097762.1"/>
</dbReference>
<dbReference type="EMBL" id="CP097762">
    <property type="protein sequence ID" value="URJ24998.1"/>
    <property type="molecule type" value="Genomic_DNA"/>
</dbReference>
<dbReference type="InterPro" id="IPR049557">
    <property type="entry name" value="Transketolase_CS"/>
</dbReference>
<evidence type="ECO:0000256" key="3">
    <source>
        <dbReference type="ARBA" id="ARBA00007131"/>
    </source>
</evidence>
<dbReference type="PROSITE" id="PS00801">
    <property type="entry name" value="TRANSKETOLASE_1"/>
    <property type="match status" value="1"/>
</dbReference>
<evidence type="ECO:0000256" key="11">
    <source>
        <dbReference type="ARBA" id="ARBA00049473"/>
    </source>
</evidence>
<comment type="cofactor">
    <cofactor evidence="1">
        <name>Ca(2+)</name>
        <dbReference type="ChEBI" id="CHEBI:29108"/>
    </cofactor>
</comment>
<dbReference type="PROSITE" id="PS00802">
    <property type="entry name" value="TRANSKETOLASE_2"/>
    <property type="match status" value="1"/>
</dbReference>
<dbReference type="InterPro" id="IPR009014">
    <property type="entry name" value="Transketo_C/PFOR_II"/>
</dbReference>
<evidence type="ECO:0000256" key="12">
    <source>
        <dbReference type="NCBIfam" id="TIGR00232"/>
    </source>
</evidence>
<sequence length="675" mass="76243">MIIDENTLANSIRILSIDAVQKANSGHPGCPMGMANIAEVLWRDYINHNPNNPYWINRDRFVLSNGHGSILLYCILHLTGYDLSIEDLKNFRQLNSKTPGHPEYPNTDGVEITTGPLGQGIANAIGFAIAERTLSAQFNRPKYNIIDHYTYVFVGDGCIMEGISHEACSIAGTMKLHKLIVFYDNNGISIDGHVKEWFTDDTAMRFESYGWNVIRNIDGHNRNSIKLAIEKAKSTLINKPSLLICNTIIGFGSPNKSGTHKIHGSPLGPEETHATKKALNWDKPAFVIPTEIYKLWDSKESGQKKENSWKKLFQEYTLSYPELSKELLRRIQKKLPHEWNKKTHNFIKSLQKTPKNIATRQASQICIENFSATLPELFGGSADLTPSNLTTCSNSVSITHKKWGNYIHYGVREFGMTAIANGIANYGAFLPYTATFLTFSEYARNAVRMAALMHSHHIIIYTHDSIGLGEDGPTHQPIEQLANLRMTPNLIVWRPCDQVETAVAWKSAIEYRGPSALILSRQNLMQQERTHTQIDNISRGGYILKNCYDDVNTPELIIISTGSEISLAINAYNQLTQEGYKIRVVSLPSTNIFDKQDKLYREYVLPKTVINRLVIEASSIDYWYKYVGLHGKIIGMNTFGKSAPSDQLFKYFGFTIHNVLNTAYKLLNRDPIKYK</sequence>
<evidence type="ECO:0000256" key="13">
    <source>
        <dbReference type="RuleBase" id="RU004996"/>
    </source>
</evidence>
<comment type="function">
    <text evidence="13">Catalyzes the transfer of a two-carbon ketol group from a ketose donor to an aldose acceptor, via a covalent intermediate with the cofactor thiamine pyrophosphate.</text>
</comment>
<dbReference type="NCBIfam" id="TIGR00232">
    <property type="entry name" value="tktlase_bact"/>
    <property type="match status" value="1"/>
</dbReference>
<dbReference type="InterPro" id="IPR005475">
    <property type="entry name" value="Transketolase-like_Pyr-bd"/>
</dbReference>
<protein>
    <recommendedName>
        <fullName evidence="5 12">Transketolase</fullName>
        <ecNumber evidence="5 12">2.2.1.1</ecNumber>
    </recommendedName>
</protein>
<keyword evidence="9 13" id="KW-0460">Magnesium</keyword>
<evidence type="ECO:0000313" key="16">
    <source>
        <dbReference type="Proteomes" id="UP001056834"/>
    </source>
</evidence>
<dbReference type="Pfam" id="PF02779">
    <property type="entry name" value="Transket_pyr"/>
    <property type="match status" value="1"/>
</dbReference>
<name>A0ABY4SU48_9ENTR</name>
<comment type="cofactor">
    <cofactor evidence="13">
        <name>thiamine diphosphate</name>
        <dbReference type="ChEBI" id="CHEBI:58937"/>
    </cofactor>
    <text evidence="13">Binds 1 thiamine pyrophosphate per subunit.</text>
</comment>
<evidence type="ECO:0000256" key="5">
    <source>
        <dbReference type="ARBA" id="ARBA00013152"/>
    </source>
</evidence>
<dbReference type="Gene3D" id="3.40.50.920">
    <property type="match status" value="1"/>
</dbReference>
<evidence type="ECO:0000256" key="7">
    <source>
        <dbReference type="ARBA" id="ARBA00022723"/>
    </source>
</evidence>
<evidence type="ECO:0000256" key="2">
    <source>
        <dbReference type="ARBA" id="ARBA00001941"/>
    </source>
</evidence>
<dbReference type="PANTHER" id="PTHR43522:SF2">
    <property type="entry name" value="TRANSKETOLASE 1-RELATED"/>
    <property type="match status" value="1"/>
</dbReference>
<gene>
    <name evidence="15" type="primary">tkt</name>
    <name evidence="15" type="ORF">M9405_02510</name>
</gene>
<dbReference type="SUPFAM" id="SSF52922">
    <property type="entry name" value="TK C-terminal domain-like"/>
    <property type="match status" value="1"/>
</dbReference>
<dbReference type="EC" id="2.2.1.1" evidence="5 12"/>
<comment type="cofactor">
    <cofactor evidence="13">
        <name>Mg(2+)</name>
        <dbReference type="ChEBI" id="CHEBI:18420"/>
    </cofactor>
    <cofactor evidence="13">
        <name>Ca(2+)</name>
        <dbReference type="ChEBI" id="CHEBI:29108"/>
    </cofactor>
    <cofactor evidence="13">
        <name>Mn(2+)</name>
        <dbReference type="ChEBI" id="CHEBI:29035"/>
    </cofactor>
    <cofactor evidence="13">
        <name>Co(2+)</name>
        <dbReference type="ChEBI" id="CHEBI:48828"/>
    </cofactor>
    <text evidence="13">Binds 1 Mg(2+) ion per subunit. Can also utilize other divalent metal cations, such as Ca(2+), Mn(2+) and Co(2+).</text>
</comment>
<dbReference type="CDD" id="cd07033">
    <property type="entry name" value="TPP_PYR_DXS_TK_like"/>
    <property type="match status" value="1"/>
</dbReference>
<keyword evidence="16" id="KW-1185">Reference proteome</keyword>
<keyword evidence="8 13" id="KW-0106">Calcium</keyword>
<dbReference type="Gene3D" id="3.40.50.970">
    <property type="match status" value="2"/>
</dbReference>
<reference evidence="15" key="1">
    <citation type="submission" date="2022-05" db="EMBL/GenBank/DDBJ databases">
        <title>Impact of host demography and evolutionary history on endosymbiont molecular evolution: a test in carpenter ants (Genus Camponotus) and their Blochmannia endosymbionts.</title>
        <authorList>
            <person name="Manthey J.D."/>
            <person name="Giron J.C."/>
            <person name="Hruska J.P."/>
        </authorList>
    </citation>
    <scope>NUCLEOTIDE SEQUENCE</scope>
    <source>
        <strain evidence="15">C-006</strain>
    </source>
</reference>
<evidence type="ECO:0000256" key="6">
    <source>
        <dbReference type="ARBA" id="ARBA00022679"/>
    </source>
</evidence>
<evidence type="ECO:0000259" key="14">
    <source>
        <dbReference type="SMART" id="SM00861"/>
    </source>
</evidence>
<dbReference type="PANTHER" id="PTHR43522">
    <property type="entry name" value="TRANSKETOLASE"/>
    <property type="match status" value="1"/>
</dbReference>
<dbReference type="Pfam" id="PF00456">
    <property type="entry name" value="Transketolase_N"/>
    <property type="match status" value="1"/>
</dbReference>